<comment type="caution">
    <text evidence="1">The sequence shown here is derived from an EMBL/GenBank/DDBJ whole genome shotgun (WGS) entry which is preliminary data.</text>
</comment>
<accession>A0A5B7IC75</accession>
<evidence type="ECO:0000313" key="2">
    <source>
        <dbReference type="Proteomes" id="UP000324222"/>
    </source>
</evidence>
<evidence type="ECO:0000313" key="1">
    <source>
        <dbReference type="EMBL" id="MPC81422.1"/>
    </source>
</evidence>
<proteinExistence type="predicted"/>
<name>A0A5B7IC75_PORTR</name>
<keyword evidence="2" id="KW-1185">Reference proteome</keyword>
<dbReference type="AlphaFoldDB" id="A0A5B7IC75"/>
<organism evidence="1 2">
    <name type="scientific">Portunus trituberculatus</name>
    <name type="common">Swimming crab</name>
    <name type="synonym">Neptunus trituberculatus</name>
    <dbReference type="NCBI Taxonomy" id="210409"/>
    <lineage>
        <taxon>Eukaryota</taxon>
        <taxon>Metazoa</taxon>
        <taxon>Ecdysozoa</taxon>
        <taxon>Arthropoda</taxon>
        <taxon>Crustacea</taxon>
        <taxon>Multicrustacea</taxon>
        <taxon>Malacostraca</taxon>
        <taxon>Eumalacostraca</taxon>
        <taxon>Eucarida</taxon>
        <taxon>Decapoda</taxon>
        <taxon>Pleocyemata</taxon>
        <taxon>Brachyura</taxon>
        <taxon>Eubrachyura</taxon>
        <taxon>Portunoidea</taxon>
        <taxon>Portunidae</taxon>
        <taxon>Portuninae</taxon>
        <taxon>Portunus</taxon>
    </lineage>
</organism>
<protein>
    <submittedName>
        <fullName evidence="1">Uncharacterized protein</fullName>
    </submittedName>
</protein>
<dbReference type="EMBL" id="VSRR010056908">
    <property type="protein sequence ID" value="MPC81422.1"/>
    <property type="molecule type" value="Genomic_DNA"/>
</dbReference>
<dbReference type="Proteomes" id="UP000324222">
    <property type="component" value="Unassembled WGS sequence"/>
</dbReference>
<sequence>MFPTLMFTITGPHIAALTCDVTQLLCSSGTLRTSKVLSHDCFLGSCLSSSPSFSPPFHHAINVQSLKIQYSSIACSLHPLCLFVQTSPPYIVYKET</sequence>
<gene>
    <name evidence="1" type="ORF">E2C01_076038</name>
</gene>
<reference evidence="1 2" key="1">
    <citation type="submission" date="2019-05" db="EMBL/GenBank/DDBJ databases">
        <title>Another draft genome of Portunus trituberculatus and its Hox gene families provides insights of decapod evolution.</title>
        <authorList>
            <person name="Jeong J.-H."/>
            <person name="Song I."/>
            <person name="Kim S."/>
            <person name="Choi T."/>
            <person name="Kim D."/>
            <person name="Ryu S."/>
            <person name="Kim W."/>
        </authorList>
    </citation>
    <scope>NUCLEOTIDE SEQUENCE [LARGE SCALE GENOMIC DNA]</scope>
    <source>
        <tissue evidence="1">Muscle</tissue>
    </source>
</reference>